<keyword evidence="7" id="KW-0732">Signal</keyword>
<dbReference type="GO" id="GO:0006508">
    <property type="term" value="P:proteolysis"/>
    <property type="evidence" value="ECO:0007669"/>
    <property type="project" value="UniProtKB-KW"/>
</dbReference>
<protein>
    <submittedName>
        <fullName evidence="10">S8 family peptidase</fullName>
    </submittedName>
</protein>
<feature type="active site" description="Charge relay system" evidence="5">
    <location>
        <position position="203"/>
    </location>
</feature>
<sequence length="410" mass="42623">MKKLLLTLPVLSLLILNSCTNELAEISTTNDISITKIDAQQTIAPQGLTVTPNAQPIPNRYIIVFKESAKIDVDAEANKFTKEHGGNVEHTFKHALRGVTISNINEKQAEAIKKNPNVLFVEQDAEVFANTTQSANPFPSWGLDRVDQVSLPLSKSYTYTADGSGILAYVIDTGIKLDHKDFGGRAIKGIDVINGTFIDGNGHGTHVAGTIGGTTYGIAKKVTLVEVRVLNNRGSGTISGVIAGVDWVTKNHVSQPAVANMSLGGGISSSLDLAVQNAIKDGIVFCVAAGNSSADASTSSPARVPEAITVGATTSTDAFASYSNYGSLVDILAPGSGITSDWNSSTTAINTISGTSMATPHVTGVAALYLATNTGKTPAEVQDALKANASIGKISGVPSGTTNSLLFSNY</sequence>
<feature type="domain" description="Inhibitor I9" evidence="9">
    <location>
        <begin position="60"/>
        <end position="127"/>
    </location>
</feature>
<evidence type="ECO:0000313" key="10">
    <source>
        <dbReference type="EMBL" id="RVU23321.1"/>
    </source>
</evidence>
<keyword evidence="2 5" id="KW-0645">Protease</keyword>
<comment type="similarity">
    <text evidence="1 5 6">Belongs to the peptidase S8 family.</text>
</comment>
<dbReference type="Gene3D" id="3.40.50.200">
    <property type="entry name" value="Peptidase S8/S53 domain"/>
    <property type="match status" value="1"/>
</dbReference>
<dbReference type="Gene3D" id="3.30.70.80">
    <property type="entry name" value="Peptidase S8 propeptide/proteinase inhibitor I9"/>
    <property type="match status" value="1"/>
</dbReference>
<evidence type="ECO:0000256" key="5">
    <source>
        <dbReference type="PROSITE-ProRule" id="PRU01240"/>
    </source>
</evidence>
<dbReference type="InterPro" id="IPR036852">
    <property type="entry name" value="Peptidase_S8/S53_dom_sf"/>
</dbReference>
<dbReference type="FunFam" id="3.40.50.200:FF:000014">
    <property type="entry name" value="Proteinase K"/>
    <property type="match status" value="1"/>
</dbReference>
<dbReference type="Pfam" id="PF05922">
    <property type="entry name" value="Inhibitor_I9"/>
    <property type="match status" value="1"/>
</dbReference>
<dbReference type="AlphaFoldDB" id="A0A437PLZ6"/>
<feature type="chain" id="PRO_5019289449" evidence="7">
    <location>
        <begin position="25"/>
        <end position="410"/>
    </location>
</feature>
<dbReference type="OrthoDB" id="9798386at2"/>
<evidence type="ECO:0000256" key="2">
    <source>
        <dbReference type="ARBA" id="ARBA00022670"/>
    </source>
</evidence>
<dbReference type="PROSITE" id="PS00137">
    <property type="entry name" value="SUBTILASE_HIS"/>
    <property type="match status" value="1"/>
</dbReference>
<dbReference type="PROSITE" id="PS00138">
    <property type="entry name" value="SUBTILASE_SER"/>
    <property type="match status" value="1"/>
</dbReference>
<feature type="domain" description="Peptidase S8/S53" evidence="8">
    <location>
        <begin position="163"/>
        <end position="389"/>
    </location>
</feature>
<dbReference type="Pfam" id="PF00082">
    <property type="entry name" value="Peptidase_S8"/>
    <property type="match status" value="1"/>
</dbReference>
<dbReference type="Proteomes" id="UP000282832">
    <property type="component" value="Unassembled WGS sequence"/>
</dbReference>
<dbReference type="CDD" id="cd04077">
    <property type="entry name" value="Peptidases_S8_PCSK9_ProteinaseK_like"/>
    <property type="match status" value="1"/>
</dbReference>
<dbReference type="InterPro" id="IPR022398">
    <property type="entry name" value="Peptidase_S8_His-AS"/>
</dbReference>
<dbReference type="PROSITE" id="PS51892">
    <property type="entry name" value="SUBTILASE"/>
    <property type="match status" value="1"/>
</dbReference>
<dbReference type="InterPro" id="IPR010259">
    <property type="entry name" value="S8pro/Inhibitor_I9"/>
</dbReference>
<dbReference type="InterPro" id="IPR023827">
    <property type="entry name" value="Peptidase_S8_Asp-AS"/>
</dbReference>
<dbReference type="RefSeq" id="WP_127805464.1">
    <property type="nucleotide sequence ID" value="NZ_SACY01000006.1"/>
</dbReference>
<dbReference type="PRINTS" id="PR00723">
    <property type="entry name" value="SUBTILISIN"/>
</dbReference>
<dbReference type="InterPro" id="IPR015500">
    <property type="entry name" value="Peptidase_S8_subtilisin-rel"/>
</dbReference>
<evidence type="ECO:0000256" key="6">
    <source>
        <dbReference type="RuleBase" id="RU003355"/>
    </source>
</evidence>
<dbReference type="PANTHER" id="PTHR43806:SF11">
    <property type="entry name" value="CEREVISIN-RELATED"/>
    <property type="match status" value="1"/>
</dbReference>
<keyword evidence="11" id="KW-1185">Reference proteome</keyword>
<dbReference type="InterPro" id="IPR023828">
    <property type="entry name" value="Peptidase_S8_Ser-AS"/>
</dbReference>
<dbReference type="InterPro" id="IPR050131">
    <property type="entry name" value="Peptidase_S8_subtilisin-like"/>
</dbReference>
<dbReference type="InterPro" id="IPR037045">
    <property type="entry name" value="S8pro/Inhibitor_I9_sf"/>
</dbReference>
<dbReference type="SUPFAM" id="SSF54897">
    <property type="entry name" value="Protease propeptides/inhibitors"/>
    <property type="match status" value="1"/>
</dbReference>
<proteinExistence type="inferred from homology"/>
<keyword evidence="4 5" id="KW-0720">Serine protease</keyword>
<dbReference type="PROSITE" id="PS00136">
    <property type="entry name" value="SUBTILASE_ASP"/>
    <property type="match status" value="1"/>
</dbReference>
<organism evidence="10 11">
    <name type="scientific">Sandaracinomonas limnophila</name>
    <dbReference type="NCBI Taxonomy" id="1862386"/>
    <lineage>
        <taxon>Bacteria</taxon>
        <taxon>Pseudomonadati</taxon>
        <taxon>Bacteroidota</taxon>
        <taxon>Cytophagia</taxon>
        <taxon>Cytophagales</taxon>
        <taxon>Flectobacillaceae</taxon>
        <taxon>Sandaracinomonas</taxon>
    </lineage>
</organism>
<evidence type="ECO:0000259" key="8">
    <source>
        <dbReference type="Pfam" id="PF00082"/>
    </source>
</evidence>
<dbReference type="InterPro" id="IPR034193">
    <property type="entry name" value="PCSK9_ProteinaseK-like"/>
</dbReference>
<evidence type="ECO:0000256" key="3">
    <source>
        <dbReference type="ARBA" id="ARBA00022801"/>
    </source>
</evidence>
<dbReference type="InterPro" id="IPR000209">
    <property type="entry name" value="Peptidase_S8/S53_dom"/>
</dbReference>
<name>A0A437PLZ6_9BACT</name>
<feature type="active site" description="Charge relay system" evidence="5">
    <location>
        <position position="356"/>
    </location>
</feature>
<dbReference type="GO" id="GO:0005615">
    <property type="term" value="C:extracellular space"/>
    <property type="evidence" value="ECO:0007669"/>
    <property type="project" value="TreeGrafter"/>
</dbReference>
<evidence type="ECO:0000313" key="11">
    <source>
        <dbReference type="Proteomes" id="UP000282832"/>
    </source>
</evidence>
<dbReference type="GO" id="GO:0004252">
    <property type="term" value="F:serine-type endopeptidase activity"/>
    <property type="evidence" value="ECO:0007669"/>
    <property type="project" value="UniProtKB-UniRule"/>
</dbReference>
<keyword evidence="3 5" id="KW-0378">Hydrolase</keyword>
<evidence type="ECO:0000256" key="1">
    <source>
        <dbReference type="ARBA" id="ARBA00011073"/>
    </source>
</evidence>
<dbReference type="SUPFAM" id="SSF52743">
    <property type="entry name" value="Subtilisin-like"/>
    <property type="match status" value="1"/>
</dbReference>
<evidence type="ECO:0000259" key="9">
    <source>
        <dbReference type="Pfam" id="PF05922"/>
    </source>
</evidence>
<feature type="active site" description="Charge relay system" evidence="5">
    <location>
        <position position="172"/>
    </location>
</feature>
<evidence type="ECO:0000256" key="7">
    <source>
        <dbReference type="SAM" id="SignalP"/>
    </source>
</evidence>
<accession>A0A437PLZ6</accession>
<dbReference type="EMBL" id="SACY01000006">
    <property type="protein sequence ID" value="RVU23321.1"/>
    <property type="molecule type" value="Genomic_DNA"/>
</dbReference>
<feature type="signal peptide" evidence="7">
    <location>
        <begin position="1"/>
        <end position="24"/>
    </location>
</feature>
<dbReference type="PANTHER" id="PTHR43806">
    <property type="entry name" value="PEPTIDASE S8"/>
    <property type="match status" value="1"/>
</dbReference>
<comment type="caution">
    <text evidence="10">The sequence shown here is derived from an EMBL/GenBank/DDBJ whole genome shotgun (WGS) entry which is preliminary data.</text>
</comment>
<gene>
    <name evidence="10" type="ORF">EOJ36_11345</name>
</gene>
<evidence type="ECO:0000256" key="4">
    <source>
        <dbReference type="ARBA" id="ARBA00022825"/>
    </source>
</evidence>
<reference evidence="10 11" key="1">
    <citation type="submission" date="2019-01" db="EMBL/GenBank/DDBJ databases">
        <authorList>
            <person name="Chen W.-M."/>
        </authorList>
    </citation>
    <scope>NUCLEOTIDE SEQUENCE [LARGE SCALE GENOMIC DNA]</scope>
    <source>
        <strain evidence="10 11">FSY-15</strain>
    </source>
</reference>